<dbReference type="EMBL" id="AAIBIC010000013">
    <property type="protein sequence ID" value="ECC3914748.1"/>
    <property type="molecule type" value="Genomic_DNA"/>
</dbReference>
<reference evidence="1" key="3">
    <citation type="submission" date="2018-08" db="EMBL/GenBank/DDBJ databases">
        <authorList>
            <person name="Ashton P.M."/>
            <person name="Dallman T."/>
            <person name="Nair S."/>
            <person name="De Pinna E."/>
            <person name="Peters T."/>
            <person name="Grant K."/>
        </authorList>
    </citation>
    <scope>NUCLEOTIDE SEQUENCE [LARGE SCALE GENOMIC DNA]</scope>
    <source>
        <strain evidence="1">294779</strain>
    </source>
</reference>
<proteinExistence type="predicted"/>
<evidence type="ECO:0000313" key="2">
    <source>
        <dbReference type="EMBL" id="HAC6764603.1"/>
    </source>
</evidence>
<dbReference type="AlphaFoldDB" id="A0A5Y1Y6Z3"/>
<organism evidence="1">
    <name type="scientific">Salmonella diarizonae</name>
    <dbReference type="NCBI Taxonomy" id="59204"/>
    <lineage>
        <taxon>Bacteria</taxon>
        <taxon>Pseudomonadati</taxon>
        <taxon>Pseudomonadota</taxon>
        <taxon>Gammaproteobacteria</taxon>
        <taxon>Enterobacterales</taxon>
        <taxon>Enterobacteriaceae</taxon>
        <taxon>Salmonella</taxon>
    </lineage>
</organism>
<comment type="caution">
    <text evidence="1">The sequence shown here is derived from an EMBL/GenBank/DDBJ whole genome shotgun (WGS) entry which is preliminary data.</text>
</comment>
<reference evidence="2" key="2">
    <citation type="submission" date="2018-07" db="EMBL/GenBank/DDBJ databases">
        <authorList>
            <consortium name="NCBI Pathogen Detection Project"/>
        </authorList>
    </citation>
    <scope>NUCLEOTIDE SEQUENCE</scope>
    <source>
        <strain evidence="2">11-1391</strain>
    </source>
</reference>
<protein>
    <submittedName>
        <fullName evidence="1">Uncharacterized protein</fullName>
    </submittedName>
</protein>
<name>A0A5Y1Y6Z3_SALDZ</name>
<gene>
    <name evidence="1" type="ORF">CTQ69_12170</name>
    <name evidence="2" type="ORF">G0D47_07885</name>
</gene>
<dbReference type="Proteomes" id="UP000839735">
    <property type="component" value="Unassembled WGS sequence"/>
</dbReference>
<evidence type="ECO:0000313" key="1">
    <source>
        <dbReference type="EMBL" id="ECC3914748.1"/>
    </source>
</evidence>
<sequence length="32" mass="3985">MSKAFTHHIERHNLNLRIHIKLSDWHVYRETT</sequence>
<reference evidence="2" key="1">
    <citation type="journal article" date="2018" name="Genome Biol.">
        <title>SKESA: strategic k-mer extension for scrupulous assemblies.</title>
        <authorList>
            <person name="Souvorov A."/>
            <person name="Agarwala R."/>
            <person name="Lipman D.J."/>
        </authorList>
    </citation>
    <scope>NUCLEOTIDE SEQUENCE</scope>
    <source>
        <strain evidence="2">11-1391</strain>
    </source>
</reference>
<dbReference type="EMBL" id="DAAMII010000006">
    <property type="protein sequence ID" value="HAC6764603.1"/>
    <property type="molecule type" value="Genomic_DNA"/>
</dbReference>
<accession>A0A5Y1Y6Z3</accession>